<dbReference type="EMBL" id="JAWRVI010000395">
    <property type="protein sequence ID" value="KAK4066070.1"/>
    <property type="molecule type" value="Genomic_DNA"/>
</dbReference>
<comment type="caution">
    <text evidence="1">The sequence shown here is derived from an EMBL/GenBank/DDBJ whole genome shotgun (WGS) entry which is preliminary data.</text>
</comment>
<proteinExistence type="predicted"/>
<organism evidence="1 2">
    <name type="scientific">Purpureocillium lilacinum</name>
    <name type="common">Paecilomyces lilacinus</name>
    <dbReference type="NCBI Taxonomy" id="33203"/>
    <lineage>
        <taxon>Eukaryota</taxon>
        <taxon>Fungi</taxon>
        <taxon>Dikarya</taxon>
        <taxon>Ascomycota</taxon>
        <taxon>Pezizomycotina</taxon>
        <taxon>Sordariomycetes</taxon>
        <taxon>Hypocreomycetidae</taxon>
        <taxon>Hypocreales</taxon>
        <taxon>Ophiocordycipitaceae</taxon>
        <taxon>Purpureocillium</taxon>
    </lineage>
</organism>
<protein>
    <submittedName>
        <fullName evidence="1">Uncharacterized protein</fullName>
    </submittedName>
</protein>
<evidence type="ECO:0000313" key="2">
    <source>
        <dbReference type="Proteomes" id="UP001287286"/>
    </source>
</evidence>
<gene>
    <name evidence="1" type="ORF">Purlil1_13980</name>
</gene>
<sequence>MLKPRLHDEIILIRHNTVRFAIDPFRPIARSSSIRWRMRDMPTVRANIRPASLDHVLDGYKRPQDDTEYKGEKIRHNDMFTNGQVDARRSSPVSDRIRYRDESWLCLQGHILETARQSENGIIRRRSLCGVDLSCTLTDEPMCNFNRTKSRGCEKDKQVAEDPK</sequence>
<reference evidence="1 2" key="1">
    <citation type="journal article" date="2024" name="Microbiol. Resour. Announc.">
        <title>Genome annotations for the ascomycete fungi Trichoderma harzianum, Trichoderma aggressivum, and Purpureocillium lilacinum.</title>
        <authorList>
            <person name="Beijen E.P.W."/>
            <person name="Ohm R.A."/>
        </authorList>
    </citation>
    <scope>NUCLEOTIDE SEQUENCE [LARGE SCALE GENOMIC DNA]</scope>
    <source>
        <strain evidence="1 2">CBS 150709</strain>
    </source>
</reference>
<evidence type="ECO:0000313" key="1">
    <source>
        <dbReference type="EMBL" id="KAK4066070.1"/>
    </source>
</evidence>
<dbReference type="Proteomes" id="UP001287286">
    <property type="component" value="Unassembled WGS sequence"/>
</dbReference>
<name>A0ABR0BCM2_PURLI</name>
<keyword evidence="2" id="KW-1185">Reference proteome</keyword>
<accession>A0ABR0BCM2</accession>